<dbReference type="HOGENOM" id="CLU_2682666_0_0_6"/>
<protein>
    <submittedName>
        <fullName evidence="1">Uncharacterized protein</fullName>
    </submittedName>
</protein>
<evidence type="ECO:0000313" key="1">
    <source>
        <dbReference type="EMBL" id="ABC27790.1"/>
    </source>
</evidence>
<dbReference type="Proteomes" id="UP000000238">
    <property type="component" value="Chromosome"/>
</dbReference>
<keyword evidence="2" id="KW-1185">Reference proteome</keyword>
<accession>Q2SNI4</accession>
<dbReference type="AlphaFoldDB" id="Q2SNI4"/>
<dbReference type="KEGG" id="hch:HCH_00899"/>
<organism evidence="1 2">
    <name type="scientific">Hahella chejuensis (strain KCTC 2396)</name>
    <dbReference type="NCBI Taxonomy" id="349521"/>
    <lineage>
        <taxon>Bacteria</taxon>
        <taxon>Pseudomonadati</taxon>
        <taxon>Pseudomonadota</taxon>
        <taxon>Gammaproteobacteria</taxon>
        <taxon>Oceanospirillales</taxon>
        <taxon>Hahellaceae</taxon>
        <taxon>Hahella</taxon>
    </lineage>
</organism>
<reference evidence="1 2" key="1">
    <citation type="journal article" date="2005" name="Nucleic Acids Res.">
        <title>Genomic blueprint of Hahella chejuensis, a marine microbe producing an algicidal agent.</title>
        <authorList>
            <person name="Jeong H."/>
            <person name="Yim J.H."/>
            <person name="Lee C."/>
            <person name="Choi S.-H."/>
            <person name="Park Y.K."/>
            <person name="Yoon S.H."/>
            <person name="Hur C.-G."/>
            <person name="Kang H.-Y."/>
            <person name="Kim D."/>
            <person name="Lee H.H."/>
            <person name="Park K.H."/>
            <person name="Park S.-H."/>
            <person name="Park H.-S."/>
            <person name="Lee H.K."/>
            <person name="Oh T.K."/>
            <person name="Kim J.F."/>
        </authorList>
    </citation>
    <scope>NUCLEOTIDE SEQUENCE [LARGE SCALE GENOMIC DNA]</scope>
    <source>
        <strain evidence="1 2">KCTC 2396</strain>
    </source>
</reference>
<name>Q2SNI4_HAHCH</name>
<sequence length="74" mass="8547">MDWIINSSQRNAIHPSGLELFFYAFGGELRELMLRNIPEELSASEVRELVQDGEKKITNFFGLESDPRKVHILL</sequence>
<dbReference type="EMBL" id="CP000155">
    <property type="protein sequence ID" value="ABC27790.1"/>
    <property type="molecule type" value="Genomic_DNA"/>
</dbReference>
<evidence type="ECO:0000313" key="2">
    <source>
        <dbReference type="Proteomes" id="UP000000238"/>
    </source>
</evidence>
<dbReference type="RefSeq" id="WP_011394865.1">
    <property type="nucleotide sequence ID" value="NC_007645.1"/>
</dbReference>
<dbReference type="OrthoDB" id="6197732at2"/>
<gene>
    <name evidence="1" type="ordered locus">HCH_00899</name>
</gene>
<proteinExistence type="predicted"/>